<comment type="subcellular location">
    <subcellularLocation>
        <location evidence="2">Endoplasmic reticulum membrane</location>
        <topology evidence="2">Single-pass membrane protein</topology>
    </subcellularLocation>
    <subcellularLocation>
        <location evidence="1">Mitochondrion membrane</location>
        <topology evidence="1">Single-pass membrane protein</topology>
    </subcellularLocation>
</comment>
<dbReference type="GeneTree" id="ENSGT00940000155444"/>
<dbReference type="Ensembl" id="ENSSHAT00000049955.1">
    <property type="protein sequence ID" value="ENSSHAP00000025061.1"/>
    <property type="gene ID" value="ENSSHAG00000027956.1"/>
</dbReference>
<feature type="domain" description="3-beta hydroxysteroid dehydrogenase/isomerase" evidence="11">
    <location>
        <begin position="64"/>
        <end position="343"/>
    </location>
</feature>
<dbReference type="SUPFAM" id="SSF51735">
    <property type="entry name" value="NAD(P)-binding Rossmann-fold domains"/>
    <property type="match status" value="1"/>
</dbReference>
<dbReference type="InterPro" id="IPR002225">
    <property type="entry name" value="3Beta_OHSteriod_DH/Estase"/>
</dbReference>
<keyword evidence="13" id="KW-1185">Reference proteome</keyword>
<keyword evidence="4 10" id="KW-0812">Transmembrane</keyword>
<dbReference type="PANTHER" id="PTHR43245:SF51">
    <property type="entry name" value="SHORT CHAIN DEHYDROGENASE_REDUCTASE FAMILY 42E, MEMBER 2"/>
    <property type="match status" value="1"/>
</dbReference>
<dbReference type="GO" id="GO:0005789">
    <property type="term" value="C:endoplasmic reticulum membrane"/>
    <property type="evidence" value="ECO:0007669"/>
    <property type="project" value="UniProtKB-SubCell"/>
</dbReference>
<evidence type="ECO:0000256" key="2">
    <source>
        <dbReference type="ARBA" id="ARBA00004389"/>
    </source>
</evidence>
<evidence type="ECO:0000256" key="10">
    <source>
        <dbReference type="SAM" id="Phobius"/>
    </source>
</evidence>
<dbReference type="PANTHER" id="PTHR43245">
    <property type="entry name" value="BIFUNCTIONAL POLYMYXIN RESISTANCE PROTEIN ARNA"/>
    <property type="match status" value="1"/>
</dbReference>
<proteinExistence type="inferred from homology"/>
<evidence type="ECO:0000256" key="8">
    <source>
        <dbReference type="ARBA" id="ARBA00023128"/>
    </source>
</evidence>
<evidence type="ECO:0000313" key="12">
    <source>
        <dbReference type="Ensembl" id="ENSSHAP00000025061.1"/>
    </source>
</evidence>
<dbReference type="FunCoup" id="A0A7N4UY33">
    <property type="interactions" value="74"/>
</dbReference>
<dbReference type="InParanoid" id="A0A7N4UY33"/>
<evidence type="ECO:0000256" key="6">
    <source>
        <dbReference type="ARBA" id="ARBA00022989"/>
    </source>
</evidence>
<accession>A0A7N4UY33</accession>
<keyword evidence="9 10" id="KW-0472">Membrane</keyword>
<dbReference type="AlphaFoldDB" id="A0A7N4UY33"/>
<evidence type="ECO:0000256" key="3">
    <source>
        <dbReference type="ARBA" id="ARBA00009219"/>
    </source>
</evidence>
<dbReference type="InterPro" id="IPR050177">
    <property type="entry name" value="Lipid_A_modif_metabolic_enz"/>
</dbReference>
<dbReference type="RefSeq" id="XP_031823243.1">
    <property type="nucleotide sequence ID" value="XM_031967383.1"/>
</dbReference>
<comment type="similarity">
    <text evidence="3">Belongs to the 3-beta-HSD family.</text>
</comment>
<dbReference type="GO" id="GO:0016616">
    <property type="term" value="F:oxidoreductase activity, acting on the CH-OH group of donors, NAD or NADP as acceptor"/>
    <property type="evidence" value="ECO:0007669"/>
    <property type="project" value="InterPro"/>
</dbReference>
<keyword evidence="5" id="KW-0256">Endoplasmic reticulum</keyword>
<evidence type="ECO:0000256" key="9">
    <source>
        <dbReference type="ARBA" id="ARBA00023136"/>
    </source>
</evidence>
<dbReference type="FunFam" id="3.40.50.720:FF:000220">
    <property type="entry name" value="3 beta-hydroxysteroid dehydrogenase/Delta 5--&gt;4-isomerase type 1"/>
    <property type="match status" value="1"/>
</dbReference>
<dbReference type="GeneID" id="100913530"/>
<reference evidence="12" key="2">
    <citation type="submission" date="2025-08" db="UniProtKB">
        <authorList>
            <consortium name="Ensembl"/>
        </authorList>
    </citation>
    <scope>IDENTIFICATION</scope>
</reference>
<protein>
    <submittedName>
        <fullName evidence="12">Hydroxy-delta-5-steroid dehydrogenase, 3 beta- and steroid delta-isomerase 2</fullName>
    </submittedName>
</protein>
<evidence type="ECO:0000313" key="13">
    <source>
        <dbReference type="Proteomes" id="UP000007648"/>
    </source>
</evidence>
<evidence type="ECO:0000256" key="1">
    <source>
        <dbReference type="ARBA" id="ARBA00004304"/>
    </source>
</evidence>
<evidence type="ECO:0000256" key="7">
    <source>
        <dbReference type="ARBA" id="ARBA00023002"/>
    </source>
</evidence>
<dbReference type="InterPro" id="IPR036291">
    <property type="entry name" value="NAD(P)-bd_dom_sf"/>
</dbReference>
<dbReference type="Pfam" id="PF01073">
    <property type="entry name" value="3Beta_HSD"/>
    <property type="match status" value="1"/>
</dbReference>
<feature type="transmembrane region" description="Helical" evidence="10">
    <location>
        <begin position="348"/>
        <end position="369"/>
    </location>
</feature>
<reference evidence="12 13" key="1">
    <citation type="journal article" date="2011" name="Proc. Natl. Acad. Sci. U.S.A.">
        <title>Genetic diversity and population structure of the endangered marsupial Sarcophilus harrisii (Tasmanian devil).</title>
        <authorList>
            <person name="Miller W."/>
            <person name="Hayes V.M."/>
            <person name="Ratan A."/>
            <person name="Petersen D.C."/>
            <person name="Wittekindt N.E."/>
            <person name="Miller J."/>
            <person name="Walenz B."/>
            <person name="Knight J."/>
            <person name="Qi J."/>
            <person name="Zhao F."/>
            <person name="Wang Q."/>
            <person name="Bedoya-Reina O.C."/>
            <person name="Katiyar N."/>
            <person name="Tomsho L.P."/>
            <person name="Kasson L.M."/>
            <person name="Hardie R.A."/>
            <person name="Woodbridge P."/>
            <person name="Tindall E.A."/>
            <person name="Bertelsen M.F."/>
            <person name="Dixon D."/>
            <person name="Pyecroft S."/>
            <person name="Helgen K.M."/>
            <person name="Lesk A.M."/>
            <person name="Pringle T.H."/>
            <person name="Patterson N."/>
            <person name="Zhang Y."/>
            <person name="Kreiss A."/>
            <person name="Woods G.M."/>
            <person name="Jones M.E."/>
            <person name="Schuster S.C."/>
        </authorList>
    </citation>
    <scope>NUCLEOTIDE SEQUENCE [LARGE SCALE GENOMIC DNA]</scope>
</reference>
<keyword evidence="6 10" id="KW-1133">Transmembrane helix</keyword>
<organism evidence="12 13">
    <name type="scientific">Sarcophilus harrisii</name>
    <name type="common">Tasmanian devil</name>
    <name type="synonym">Sarcophilus laniarius</name>
    <dbReference type="NCBI Taxonomy" id="9305"/>
    <lineage>
        <taxon>Eukaryota</taxon>
        <taxon>Metazoa</taxon>
        <taxon>Chordata</taxon>
        <taxon>Craniata</taxon>
        <taxon>Vertebrata</taxon>
        <taxon>Euteleostomi</taxon>
        <taxon>Mammalia</taxon>
        <taxon>Metatheria</taxon>
        <taxon>Dasyuromorphia</taxon>
        <taxon>Dasyuridae</taxon>
        <taxon>Sarcophilus</taxon>
    </lineage>
</organism>
<sequence>MVQGKEEDPRAYLSMGHETSHLSLVIKDNQHPGLFIRLQDSELKAVFYQEILDTMLQMNKWSCLVTGAGGFLGQRIVHLLLEEEQELEEIRLLDKVFSPQLLLEFSELKHKTKVTLLQGDILDKEFLHKACQGVTAVIHSACIIDTGLWRRKETIMNVNIKGTQFLLEACIAAEVPVFLYTSSVEVAGPNSYMKSVRNGHEDDLLESKWSNAYPYSKKLAEKAVLAADGQLLRNGTVLRTCSLRPVYIYGEGSIFLQNEINHALKNDKTFTRKSKGSMANQVYVDNVAWAHVLALRALRDPEKAQSIGGQFYFITDDTPPQSYSEFNYEVSKEWGFKLGSKLGIPLTLLYWAAFVLEMISFMLSPIFIYEPPFNCHFLTLTNSVFTLSCKKAKKDLGYEPRVSWLEARKKTSQWVGTLLAKNRENLKIKTP</sequence>
<evidence type="ECO:0000256" key="4">
    <source>
        <dbReference type="ARBA" id="ARBA00022692"/>
    </source>
</evidence>
<evidence type="ECO:0000259" key="11">
    <source>
        <dbReference type="Pfam" id="PF01073"/>
    </source>
</evidence>
<evidence type="ECO:0000256" key="5">
    <source>
        <dbReference type="ARBA" id="ARBA00022824"/>
    </source>
</evidence>
<dbReference type="GO" id="GO:0006694">
    <property type="term" value="P:steroid biosynthetic process"/>
    <property type="evidence" value="ECO:0007669"/>
    <property type="project" value="InterPro"/>
</dbReference>
<dbReference type="CTD" id="3284"/>
<dbReference type="GO" id="GO:0031966">
    <property type="term" value="C:mitochondrial membrane"/>
    <property type="evidence" value="ECO:0007669"/>
    <property type="project" value="UniProtKB-SubCell"/>
</dbReference>
<keyword evidence="8" id="KW-0496">Mitochondrion</keyword>
<keyword evidence="7" id="KW-0560">Oxidoreductase</keyword>
<dbReference type="Proteomes" id="UP000007648">
    <property type="component" value="Unassembled WGS sequence"/>
</dbReference>
<reference evidence="12" key="3">
    <citation type="submission" date="2025-09" db="UniProtKB">
        <authorList>
            <consortium name="Ensembl"/>
        </authorList>
    </citation>
    <scope>IDENTIFICATION</scope>
</reference>
<gene>
    <name evidence="12" type="primary">HSD3B2</name>
</gene>
<name>A0A7N4UY33_SARHA</name>
<dbReference type="OrthoDB" id="1925334at2759"/>
<dbReference type="Gene3D" id="3.40.50.720">
    <property type="entry name" value="NAD(P)-binding Rossmann-like Domain"/>
    <property type="match status" value="1"/>
</dbReference>